<sequence length="508" mass="56657">MARKAWILASVLLVGLAAWAAPKPGGEMVIGFGTDPESLDPNKITSAPAGMILTHIAETLLLMTEDLKVAPLLVENWNVSEDGLTVTLYVRRGVFFHDGAPLNADAVKTNLERFRKSTYAFLLFPRVNTIDVVDEYTVRLNLDKPFAPLISHLTHNFVAIVSPKQIAELPEGKDIMEPVGTGPFKFDRWVRGDHVRIVRNDNYWGEKPYLDSVVFKVVPSDATRLVLLETGQLHAMMRVPPLDAPRVAATPGLELLNIPSVRTIYVAFNYQKAPWTDVRVRQAVNYAVDKEAIVKEILGGVGGVSDAAIMPLVFGHAPQEPYTYDPEKARELLKAAGFPNGFKCTLYHPTGRYMMDAAIAEAVQAYLLDVGIEAQLITMEWAAYLAYLRRPVSEATFDMFMLGWGCVTLDADYGLFALFHTSEWAPVGSNRSFYSDPTVDTLLELARVVSDPAGRRATYASLLSYLWKDAPWLYLHYEGQLNAQRTVAKGLIHHPREYILAHRAWLDQ</sequence>
<dbReference type="GO" id="GO:0042597">
    <property type="term" value="C:periplasmic space"/>
    <property type="evidence" value="ECO:0007669"/>
    <property type="project" value="UniProtKB-ARBA"/>
</dbReference>
<dbReference type="KEGG" id="bih:BIP78_0764"/>
<evidence type="ECO:0000313" key="7">
    <source>
        <dbReference type="Proteomes" id="UP000287233"/>
    </source>
</evidence>
<dbReference type="PANTHER" id="PTHR30290:SF9">
    <property type="entry name" value="OLIGOPEPTIDE-BINDING PROTEIN APPA"/>
    <property type="match status" value="1"/>
</dbReference>
<dbReference type="InterPro" id="IPR000914">
    <property type="entry name" value="SBP_5_dom"/>
</dbReference>
<reference evidence="7" key="1">
    <citation type="submission" date="2018-12" db="EMBL/GenBank/DDBJ databases">
        <title>Complete genome sequence of an uncultured bacterium of the candidate phylum Bipolaricaulota.</title>
        <authorList>
            <person name="Kadnikov V.V."/>
            <person name="Mardanov A.V."/>
            <person name="Beletsky A.V."/>
            <person name="Frank Y.A."/>
            <person name="Karnachuk O.V."/>
            <person name="Ravin N.V."/>
        </authorList>
    </citation>
    <scope>NUCLEOTIDE SEQUENCE [LARGE SCALE GENOMIC DNA]</scope>
</reference>
<name>A0A410FUE2_BIPS1</name>
<dbReference type="InterPro" id="IPR039424">
    <property type="entry name" value="SBP_5"/>
</dbReference>
<evidence type="ECO:0000256" key="4">
    <source>
        <dbReference type="SAM" id="SignalP"/>
    </source>
</evidence>
<dbReference type="GO" id="GO:0015833">
    <property type="term" value="P:peptide transport"/>
    <property type="evidence" value="ECO:0007669"/>
    <property type="project" value="TreeGrafter"/>
</dbReference>
<feature type="chain" id="PRO_5019224070" evidence="4">
    <location>
        <begin position="21"/>
        <end position="508"/>
    </location>
</feature>
<dbReference type="EMBL" id="CP034928">
    <property type="protein sequence ID" value="QAA76530.1"/>
    <property type="molecule type" value="Genomic_DNA"/>
</dbReference>
<dbReference type="AlphaFoldDB" id="A0A410FUE2"/>
<keyword evidence="2" id="KW-0813">Transport</keyword>
<dbReference type="Proteomes" id="UP000287233">
    <property type="component" value="Chromosome"/>
</dbReference>
<feature type="domain" description="Solute-binding protein family 5" evidence="5">
    <location>
        <begin position="68"/>
        <end position="424"/>
    </location>
</feature>
<dbReference type="GO" id="GO:1904680">
    <property type="term" value="F:peptide transmembrane transporter activity"/>
    <property type="evidence" value="ECO:0007669"/>
    <property type="project" value="TreeGrafter"/>
</dbReference>
<dbReference type="GO" id="GO:0043190">
    <property type="term" value="C:ATP-binding cassette (ABC) transporter complex"/>
    <property type="evidence" value="ECO:0007669"/>
    <property type="project" value="InterPro"/>
</dbReference>
<dbReference type="Gene3D" id="3.90.76.10">
    <property type="entry name" value="Dipeptide-binding Protein, Domain 1"/>
    <property type="match status" value="1"/>
</dbReference>
<dbReference type="SUPFAM" id="SSF53850">
    <property type="entry name" value="Periplasmic binding protein-like II"/>
    <property type="match status" value="1"/>
</dbReference>
<protein>
    <submittedName>
        <fullName evidence="6">ABC transporter, substrate-binding protein (Cluster 5, nickel/peptides/opines)</fullName>
    </submittedName>
</protein>
<dbReference type="PIRSF" id="PIRSF002741">
    <property type="entry name" value="MppA"/>
    <property type="match status" value="1"/>
</dbReference>
<evidence type="ECO:0000313" key="6">
    <source>
        <dbReference type="EMBL" id="QAA76530.1"/>
    </source>
</evidence>
<accession>A0A410FUE2</accession>
<dbReference type="Gene3D" id="3.40.190.10">
    <property type="entry name" value="Periplasmic binding protein-like II"/>
    <property type="match status" value="1"/>
</dbReference>
<organism evidence="6 7">
    <name type="scientific">Bipolaricaulis sibiricus</name>
    <dbReference type="NCBI Taxonomy" id="2501609"/>
    <lineage>
        <taxon>Bacteria</taxon>
        <taxon>Candidatus Bipolaricaulota</taxon>
        <taxon>Candidatus Bipolaricaulia</taxon>
        <taxon>Candidatus Bipolaricaulales</taxon>
        <taxon>Candidatus Bipolaricaulaceae</taxon>
        <taxon>Candidatus Bipolaricaulis</taxon>
    </lineage>
</organism>
<keyword evidence="3 4" id="KW-0732">Signal</keyword>
<dbReference type="PANTHER" id="PTHR30290">
    <property type="entry name" value="PERIPLASMIC BINDING COMPONENT OF ABC TRANSPORTER"/>
    <property type="match status" value="1"/>
</dbReference>
<evidence type="ECO:0000259" key="5">
    <source>
        <dbReference type="Pfam" id="PF00496"/>
    </source>
</evidence>
<comment type="similarity">
    <text evidence="1">Belongs to the bacterial solute-binding protein 5 family.</text>
</comment>
<feature type="signal peptide" evidence="4">
    <location>
        <begin position="1"/>
        <end position="20"/>
    </location>
</feature>
<dbReference type="Pfam" id="PF00496">
    <property type="entry name" value="SBP_bac_5"/>
    <property type="match status" value="1"/>
</dbReference>
<dbReference type="Gene3D" id="3.10.105.10">
    <property type="entry name" value="Dipeptide-binding Protein, Domain 3"/>
    <property type="match status" value="1"/>
</dbReference>
<evidence type="ECO:0000256" key="1">
    <source>
        <dbReference type="ARBA" id="ARBA00005695"/>
    </source>
</evidence>
<dbReference type="InterPro" id="IPR030678">
    <property type="entry name" value="Peptide/Ni-bd"/>
</dbReference>
<proteinExistence type="inferred from homology"/>
<dbReference type="CDD" id="cd08499">
    <property type="entry name" value="PBP2_Ylib_like"/>
    <property type="match status" value="1"/>
</dbReference>
<evidence type="ECO:0000256" key="2">
    <source>
        <dbReference type="ARBA" id="ARBA00022448"/>
    </source>
</evidence>
<evidence type="ECO:0000256" key="3">
    <source>
        <dbReference type="ARBA" id="ARBA00022729"/>
    </source>
</evidence>
<gene>
    <name evidence="6" type="ORF">BIP78_0764</name>
</gene>